<dbReference type="Proteomes" id="UP001064048">
    <property type="component" value="Chromosome 22"/>
</dbReference>
<gene>
    <name evidence="1" type="ORF">MSG28_012767</name>
</gene>
<dbReference type="EMBL" id="CM046122">
    <property type="protein sequence ID" value="KAI8423736.1"/>
    <property type="molecule type" value="Genomic_DNA"/>
</dbReference>
<comment type="caution">
    <text evidence="1">The sequence shown here is derived from an EMBL/GenBank/DDBJ whole genome shotgun (WGS) entry which is preliminary data.</text>
</comment>
<accession>A0ACC0JI49</accession>
<organism evidence="1 2">
    <name type="scientific">Choristoneura fumiferana</name>
    <name type="common">Spruce budworm moth</name>
    <name type="synonym">Archips fumiferana</name>
    <dbReference type="NCBI Taxonomy" id="7141"/>
    <lineage>
        <taxon>Eukaryota</taxon>
        <taxon>Metazoa</taxon>
        <taxon>Ecdysozoa</taxon>
        <taxon>Arthropoda</taxon>
        <taxon>Hexapoda</taxon>
        <taxon>Insecta</taxon>
        <taxon>Pterygota</taxon>
        <taxon>Neoptera</taxon>
        <taxon>Endopterygota</taxon>
        <taxon>Lepidoptera</taxon>
        <taxon>Glossata</taxon>
        <taxon>Ditrysia</taxon>
        <taxon>Tortricoidea</taxon>
        <taxon>Tortricidae</taxon>
        <taxon>Tortricinae</taxon>
        <taxon>Choristoneura</taxon>
    </lineage>
</organism>
<reference evidence="1 2" key="1">
    <citation type="journal article" date="2022" name="Genome Biol. Evol.">
        <title>The Spruce Budworm Genome: Reconstructing the Evolutionary History of Antifreeze Proteins.</title>
        <authorList>
            <person name="Beliveau C."/>
            <person name="Gagne P."/>
            <person name="Picq S."/>
            <person name="Vernygora O."/>
            <person name="Keeling C.I."/>
            <person name="Pinkney K."/>
            <person name="Doucet D."/>
            <person name="Wen F."/>
            <person name="Johnston J.S."/>
            <person name="Maaroufi H."/>
            <person name="Boyle B."/>
            <person name="Laroche J."/>
            <person name="Dewar K."/>
            <person name="Juretic N."/>
            <person name="Blackburn G."/>
            <person name="Nisole A."/>
            <person name="Brunet B."/>
            <person name="Brandao M."/>
            <person name="Lumley L."/>
            <person name="Duan J."/>
            <person name="Quan G."/>
            <person name="Lucarotti C.J."/>
            <person name="Roe A.D."/>
            <person name="Sperling F.A.H."/>
            <person name="Levesque R.C."/>
            <person name="Cusson M."/>
        </authorList>
    </citation>
    <scope>NUCLEOTIDE SEQUENCE [LARGE SCALE GENOMIC DNA]</scope>
    <source>
        <strain evidence="1">Glfc:IPQL:Cfum</strain>
    </source>
</reference>
<evidence type="ECO:0000313" key="1">
    <source>
        <dbReference type="EMBL" id="KAI8423736.1"/>
    </source>
</evidence>
<name>A0ACC0JI49_CHOFU</name>
<evidence type="ECO:0000313" key="2">
    <source>
        <dbReference type="Proteomes" id="UP001064048"/>
    </source>
</evidence>
<protein>
    <submittedName>
        <fullName evidence="1">Uncharacterized protein</fullName>
    </submittedName>
</protein>
<sequence>MGESEEFNTLTFEKKLMQLKDTQESIQGLSSWCLKQRSHHKKIVASWLNVLKRVKVEQRLVLFYLANDVIQYSKRKNYEFVESWGLNLQKATPLVREEKVRQKILRIFKIWEQRSVYDDEFLSDLTGLLSAGAVKKTDDEALDFQPQQLVNKIKQCSVLEADTDLRLKYIHESPLDLSDTDALCASLKEKSATEDVEKELNEGIGCVERYTQALQREIVAREALLALLTSANQYYSTQRGEVKVVAYAYKNFGARVRALKRKLDELVVTLPNAAPSPPRRDEDVPSPGPDEDLDLPHTADGDEDVSYNIDKTFNTSLSADGSLYNLGLSSFLNSDNAMAIFNDVSPVGANSANKIEVINSRPNENQDFNINDFLKTLVTENTANSDNNSVASGTLSQKSQDALPGLDLISQEGSNPPPPTSFYGSIANNRDDPEPYRPESYQPEAPANDWDNNTWMPPVVPVGVPAPVPPPAPLPLPVPVPAVLPVPPPPPRAFVDAPPRRRTSRSLYRRTPSIREYRKYLQWMWIIEVSYPRHLRPPFYPF</sequence>
<proteinExistence type="predicted"/>
<keyword evidence="2" id="KW-1185">Reference proteome</keyword>